<proteinExistence type="predicted"/>
<dbReference type="Proteomes" id="UP001143391">
    <property type="component" value="Unassembled WGS sequence"/>
</dbReference>
<reference evidence="1" key="1">
    <citation type="submission" date="2022-07" db="EMBL/GenBank/DDBJ databases">
        <title>Marinobacter iranensis a new bacterium isolate from a hipersaline lake in Iran.</title>
        <authorList>
            <person name="Mohammad A.M.A."/>
            <person name="Cristina S.-P."/>
            <person name="Antonio V."/>
        </authorList>
    </citation>
    <scope>NUCLEOTIDE SEQUENCE</scope>
    <source>
        <strain evidence="1">71-i</strain>
    </source>
</reference>
<comment type="caution">
    <text evidence="1">The sequence shown here is derived from an EMBL/GenBank/DDBJ whole genome shotgun (WGS) entry which is preliminary data.</text>
</comment>
<accession>A0ABT5YGK8</accession>
<name>A0ABT5YGK8_9GAMM</name>
<protein>
    <submittedName>
        <fullName evidence="1">Uncharacterized protein</fullName>
    </submittedName>
</protein>
<dbReference type="EMBL" id="JANCMW010000021">
    <property type="protein sequence ID" value="MDF0752712.1"/>
    <property type="molecule type" value="Genomic_DNA"/>
</dbReference>
<sequence>MTTKNGLSLKQKYTAAGYRSSFQKKNSPIDEARFKIDNNKSYFEIVFEDSTKYHHRRHVLRYKKYLP</sequence>
<dbReference type="RefSeq" id="WP_275710300.1">
    <property type="nucleotide sequence ID" value="NZ_JANCMW010000021.1"/>
</dbReference>
<organism evidence="1 2">
    <name type="scientific">Marinobacter iranensis</name>
    <dbReference type="NCBI Taxonomy" id="2962607"/>
    <lineage>
        <taxon>Bacteria</taxon>
        <taxon>Pseudomonadati</taxon>
        <taxon>Pseudomonadota</taxon>
        <taxon>Gammaproteobacteria</taxon>
        <taxon>Pseudomonadales</taxon>
        <taxon>Marinobacteraceae</taxon>
        <taxon>Marinobacter</taxon>
    </lineage>
</organism>
<keyword evidence="2" id="KW-1185">Reference proteome</keyword>
<evidence type="ECO:0000313" key="1">
    <source>
        <dbReference type="EMBL" id="MDF0752712.1"/>
    </source>
</evidence>
<evidence type="ECO:0000313" key="2">
    <source>
        <dbReference type="Proteomes" id="UP001143391"/>
    </source>
</evidence>
<gene>
    <name evidence="1" type="ORF">NLU14_21005</name>
</gene>